<protein>
    <recommendedName>
        <fullName evidence="1">Methyltransferase domain-containing protein</fullName>
    </recommendedName>
</protein>
<dbReference type="Gene3D" id="3.40.50.150">
    <property type="entry name" value="Vaccinia Virus protein VP39"/>
    <property type="match status" value="1"/>
</dbReference>
<accession>A0A7I7WSB9</accession>
<evidence type="ECO:0000259" key="1">
    <source>
        <dbReference type="Pfam" id="PF13649"/>
    </source>
</evidence>
<sequence length="270" mass="28780">MPSSVTNVAIPNFMKHSRRLDAQGRNYAEYSLAGSRASVLFKTGQQPTVDAVHMSEQTFTPAAGRLAPTRFYDPVVALTRERLWRSLAAMYVAPRPGDVIADVGCGTGSLAVLLGRVEPRVQIIGLDPDREVLALARGKAEAAGVTVDWRVSMGDALVDAVGASSVDTVVSSLVLHQCPLRMKRAILAAIHDVLKPGGKVVIADFGLQRTTLMRTAFRIVALADGKEDTQPNADGVVPKLLSEYGFKDVREAEVVPTVSGSISVYVAGKA</sequence>
<reference evidence="2 3" key="1">
    <citation type="journal article" date="2019" name="Emerg. Microbes Infect.">
        <title>Comprehensive subspecies identification of 175 nontuberculous mycobacteria species based on 7547 genomic profiles.</title>
        <authorList>
            <person name="Matsumoto Y."/>
            <person name="Kinjo T."/>
            <person name="Motooka D."/>
            <person name="Nabeya D."/>
            <person name="Jung N."/>
            <person name="Uechi K."/>
            <person name="Horii T."/>
            <person name="Iida T."/>
            <person name="Fujita J."/>
            <person name="Nakamura S."/>
        </authorList>
    </citation>
    <scope>NUCLEOTIDE SEQUENCE [LARGE SCALE GENOMIC DNA]</scope>
    <source>
        <strain evidence="2 3">JCM 12688</strain>
    </source>
</reference>
<dbReference type="PANTHER" id="PTHR43591">
    <property type="entry name" value="METHYLTRANSFERASE"/>
    <property type="match status" value="1"/>
</dbReference>
<proteinExistence type="predicted"/>
<evidence type="ECO:0000313" key="2">
    <source>
        <dbReference type="EMBL" id="BBZ20030.1"/>
    </source>
</evidence>
<dbReference type="KEGG" id="mgad:MGAD_43650"/>
<name>A0A7I7WSB9_MYCGU</name>
<dbReference type="InterPro" id="IPR029063">
    <property type="entry name" value="SAM-dependent_MTases_sf"/>
</dbReference>
<organism evidence="2 3">
    <name type="scientific">Mycolicibacterium gadium</name>
    <name type="common">Mycobacterium gadium</name>
    <dbReference type="NCBI Taxonomy" id="1794"/>
    <lineage>
        <taxon>Bacteria</taxon>
        <taxon>Bacillati</taxon>
        <taxon>Actinomycetota</taxon>
        <taxon>Actinomycetes</taxon>
        <taxon>Mycobacteriales</taxon>
        <taxon>Mycobacteriaceae</taxon>
        <taxon>Mycolicibacterium</taxon>
    </lineage>
</organism>
<feature type="domain" description="Methyltransferase" evidence="1">
    <location>
        <begin position="100"/>
        <end position="198"/>
    </location>
</feature>
<gene>
    <name evidence="2" type="ORF">MGAD_43650</name>
</gene>
<dbReference type="InterPro" id="IPR041698">
    <property type="entry name" value="Methyltransf_25"/>
</dbReference>
<dbReference type="AlphaFoldDB" id="A0A7I7WSB9"/>
<dbReference type="SUPFAM" id="SSF53335">
    <property type="entry name" value="S-adenosyl-L-methionine-dependent methyltransferases"/>
    <property type="match status" value="1"/>
</dbReference>
<dbReference type="CDD" id="cd02440">
    <property type="entry name" value="AdoMet_MTases"/>
    <property type="match status" value="1"/>
</dbReference>
<dbReference type="Proteomes" id="UP000466187">
    <property type="component" value="Chromosome"/>
</dbReference>
<evidence type="ECO:0000313" key="3">
    <source>
        <dbReference type="Proteomes" id="UP000466187"/>
    </source>
</evidence>
<dbReference type="EMBL" id="AP022608">
    <property type="protein sequence ID" value="BBZ20030.1"/>
    <property type="molecule type" value="Genomic_DNA"/>
</dbReference>
<dbReference type="Pfam" id="PF13649">
    <property type="entry name" value="Methyltransf_25"/>
    <property type="match status" value="1"/>
</dbReference>